<gene>
    <name evidence="3" type="ORF">CLAFUR5_05877</name>
</gene>
<keyword evidence="4" id="KW-1185">Reference proteome</keyword>
<evidence type="ECO:0000256" key="2">
    <source>
        <dbReference type="SAM" id="MobiDB-lite"/>
    </source>
</evidence>
<dbReference type="GeneID" id="71985755"/>
<dbReference type="EMBL" id="CP090167">
    <property type="protein sequence ID" value="UJO18315.1"/>
    <property type="molecule type" value="Genomic_DNA"/>
</dbReference>
<evidence type="ECO:0000256" key="1">
    <source>
        <dbReference type="SAM" id="Coils"/>
    </source>
</evidence>
<reference evidence="3" key="2">
    <citation type="journal article" date="2022" name="Microb. Genom.">
        <title>A chromosome-scale genome assembly of the tomato pathogen Cladosporium fulvum reveals a compartmentalized genome architecture and the presence of a dispensable chromosome.</title>
        <authorList>
            <person name="Zaccaron A.Z."/>
            <person name="Chen L.H."/>
            <person name="Samaras A."/>
            <person name="Stergiopoulos I."/>
        </authorList>
    </citation>
    <scope>NUCLEOTIDE SEQUENCE</scope>
    <source>
        <strain evidence="3">Race5_Kim</strain>
    </source>
</reference>
<evidence type="ECO:0000313" key="3">
    <source>
        <dbReference type="EMBL" id="UJO18315.1"/>
    </source>
</evidence>
<evidence type="ECO:0000313" key="4">
    <source>
        <dbReference type="Proteomes" id="UP000756132"/>
    </source>
</evidence>
<organism evidence="3 4">
    <name type="scientific">Passalora fulva</name>
    <name type="common">Tomato leaf mold</name>
    <name type="synonym">Cladosporium fulvum</name>
    <dbReference type="NCBI Taxonomy" id="5499"/>
    <lineage>
        <taxon>Eukaryota</taxon>
        <taxon>Fungi</taxon>
        <taxon>Dikarya</taxon>
        <taxon>Ascomycota</taxon>
        <taxon>Pezizomycotina</taxon>
        <taxon>Dothideomycetes</taxon>
        <taxon>Dothideomycetidae</taxon>
        <taxon>Mycosphaerellales</taxon>
        <taxon>Mycosphaerellaceae</taxon>
        <taxon>Fulvia</taxon>
    </lineage>
</organism>
<sequence>MASTENWMLRAQRRRNAELSLLRRPSEAGSQSTAASDRHDTMSPASPKSNHSTKTTSSFDQLHALQTQLRNNTAQIEANEARMRDIEKGDNRMGAEIQDRLSAVMELNERLNMLRDVLARADRVSKGEFGKDQSY</sequence>
<reference evidence="3" key="1">
    <citation type="submission" date="2021-12" db="EMBL/GenBank/DDBJ databases">
        <authorList>
            <person name="Zaccaron A."/>
            <person name="Stergiopoulos I."/>
        </authorList>
    </citation>
    <scope>NUCLEOTIDE SEQUENCE</scope>
    <source>
        <strain evidence="3">Race5_Kim</strain>
    </source>
</reference>
<dbReference type="OrthoDB" id="3648272at2759"/>
<proteinExistence type="predicted"/>
<dbReference type="OMA" id="RHDTMSP"/>
<feature type="coiled-coil region" evidence="1">
    <location>
        <begin position="62"/>
        <end position="124"/>
    </location>
</feature>
<dbReference type="Proteomes" id="UP000756132">
    <property type="component" value="Chromosome 5"/>
</dbReference>
<feature type="compositionally biased region" description="Polar residues" evidence="2">
    <location>
        <begin position="43"/>
        <end position="59"/>
    </location>
</feature>
<keyword evidence="1" id="KW-0175">Coiled coil</keyword>
<accession>A0A9Q8P9I2</accession>
<dbReference type="KEGG" id="ffu:CLAFUR5_05877"/>
<dbReference type="RefSeq" id="XP_047762681.1">
    <property type="nucleotide sequence ID" value="XM_047905025.1"/>
</dbReference>
<protein>
    <submittedName>
        <fullName evidence="3">Uncharacterized protein</fullName>
    </submittedName>
</protein>
<feature type="region of interest" description="Disordered" evidence="2">
    <location>
        <begin position="18"/>
        <end position="59"/>
    </location>
</feature>
<dbReference type="AlphaFoldDB" id="A0A9Q8P9I2"/>
<name>A0A9Q8P9I2_PASFU</name>